<dbReference type="SUPFAM" id="SSF51338">
    <property type="entry name" value="Composite domain of metallo-dependent hydrolases"/>
    <property type="match status" value="1"/>
</dbReference>
<dbReference type="InterPro" id="IPR006680">
    <property type="entry name" value="Amidohydro-rel"/>
</dbReference>
<dbReference type="GO" id="GO:0016810">
    <property type="term" value="F:hydrolase activity, acting on carbon-nitrogen (but not peptide) bonds"/>
    <property type="evidence" value="ECO:0007669"/>
    <property type="project" value="InterPro"/>
</dbReference>
<reference evidence="2" key="1">
    <citation type="submission" date="2018-06" db="EMBL/GenBank/DDBJ databases">
        <authorList>
            <person name="Zhirakovskaya E."/>
        </authorList>
    </citation>
    <scope>NUCLEOTIDE SEQUENCE</scope>
</reference>
<feature type="domain" description="Amidohydrolase-related" evidence="1">
    <location>
        <begin position="78"/>
        <end position="216"/>
    </location>
</feature>
<evidence type="ECO:0000313" key="2">
    <source>
        <dbReference type="EMBL" id="VAV86990.1"/>
    </source>
</evidence>
<accession>A0A3B0R0G5</accession>
<proteinExistence type="predicted"/>
<name>A0A3B0R0G5_9ZZZZ</name>
<dbReference type="Gene3D" id="3.20.20.140">
    <property type="entry name" value="Metal-dependent hydrolases"/>
    <property type="match status" value="1"/>
</dbReference>
<protein>
    <submittedName>
        <fullName evidence="2">Xaa-Pro dipeptidase, putative</fullName>
    </submittedName>
</protein>
<dbReference type="PANTHER" id="PTHR43135:SF3">
    <property type="entry name" value="ALPHA-D-RIBOSE 1-METHYLPHOSPHONATE 5-TRIPHOSPHATE DIPHOSPHATASE"/>
    <property type="match status" value="1"/>
</dbReference>
<feature type="non-terminal residue" evidence="2">
    <location>
        <position position="224"/>
    </location>
</feature>
<dbReference type="EMBL" id="UOEE01000023">
    <property type="protein sequence ID" value="VAV86990.1"/>
    <property type="molecule type" value="Genomic_DNA"/>
</dbReference>
<sequence>MKHILILANLLIVLIGHVSAANAEQTAILLRPDAVFDGQNLHAGWVVVVRGKTILAAGPAGSVAIPQNTQVVELSGQTLLPGLIDNHSHVLLHPYDEAKWTDQVLNEPLALRTARAVPQMHATLMAGFTTLRDLGTEGAGYADVGLKQAVEQGVIDGPRMIVTTRAIVATGSYGPKGAPEFDLPLGAQSADGHDELIRVVREQIGKGADWIKVYADYRWGPNGE</sequence>
<evidence type="ECO:0000259" key="1">
    <source>
        <dbReference type="Pfam" id="PF01979"/>
    </source>
</evidence>
<dbReference type="AlphaFoldDB" id="A0A3B0R0G5"/>
<dbReference type="Pfam" id="PF01979">
    <property type="entry name" value="Amidohydro_1"/>
    <property type="match status" value="1"/>
</dbReference>
<dbReference type="InterPro" id="IPR051781">
    <property type="entry name" value="Metallo-dep_Hydrolase"/>
</dbReference>
<dbReference type="InterPro" id="IPR032466">
    <property type="entry name" value="Metal_Hydrolase"/>
</dbReference>
<dbReference type="SUPFAM" id="SSF51556">
    <property type="entry name" value="Metallo-dependent hydrolases"/>
    <property type="match status" value="1"/>
</dbReference>
<dbReference type="InterPro" id="IPR011059">
    <property type="entry name" value="Metal-dep_hydrolase_composite"/>
</dbReference>
<organism evidence="2">
    <name type="scientific">hydrothermal vent metagenome</name>
    <dbReference type="NCBI Taxonomy" id="652676"/>
    <lineage>
        <taxon>unclassified sequences</taxon>
        <taxon>metagenomes</taxon>
        <taxon>ecological metagenomes</taxon>
    </lineage>
</organism>
<dbReference type="Gene3D" id="2.30.40.10">
    <property type="entry name" value="Urease, subunit C, domain 1"/>
    <property type="match status" value="1"/>
</dbReference>
<dbReference type="PANTHER" id="PTHR43135">
    <property type="entry name" value="ALPHA-D-RIBOSE 1-METHYLPHOSPHONATE 5-TRIPHOSPHATE DIPHOSPHATASE"/>
    <property type="match status" value="1"/>
</dbReference>
<gene>
    <name evidence="2" type="ORF">MNBD_ALPHA06-2018</name>
</gene>